<name>A0A0L6CEH2_9MICO</name>
<sequence>MVVDQGWVRLRGVRPEGLVQALAAVVRVWRVRLCRIEQAEVISVDQLDEWHRLTLLAEHGEALAARLGGEALPA</sequence>
<comment type="caution">
    <text evidence="1">The sequence shown here is derived from an EMBL/GenBank/DDBJ whole genome shotgun (WGS) entry which is preliminary data.</text>
</comment>
<reference evidence="2" key="1">
    <citation type="submission" date="2015-03" db="EMBL/GenBank/DDBJ databases">
        <title>Luteipulveratus halotolerans sp. nov., a novel actinobacterium (Dermacoccaceae) from Sarawak, Malaysia.</title>
        <authorList>
            <person name="Juboi H."/>
            <person name="Basik A."/>
            <person name="Shamsul S.S."/>
            <person name="Arnold P."/>
            <person name="Schmitt E.K."/>
            <person name="Sanglier J.-J."/>
            <person name="Yeo T."/>
        </authorList>
    </citation>
    <scope>NUCLEOTIDE SEQUENCE [LARGE SCALE GENOMIC DNA]</scope>
    <source>
        <strain evidence="2">C296001</strain>
    </source>
</reference>
<gene>
    <name evidence="1" type="ORF">VV01_21880</name>
</gene>
<dbReference type="Proteomes" id="UP000037397">
    <property type="component" value="Unassembled WGS sequence"/>
</dbReference>
<accession>A0A0L6CEH2</accession>
<dbReference type="EMBL" id="LAIR01000003">
    <property type="protein sequence ID" value="KNX35908.1"/>
    <property type="molecule type" value="Genomic_DNA"/>
</dbReference>
<proteinExistence type="predicted"/>
<organism evidence="1 2">
    <name type="scientific">Luteipulveratus halotolerans</name>
    <dbReference type="NCBI Taxonomy" id="1631356"/>
    <lineage>
        <taxon>Bacteria</taxon>
        <taxon>Bacillati</taxon>
        <taxon>Actinomycetota</taxon>
        <taxon>Actinomycetes</taxon>
        <taxon>Micrococcales</taxon>
        <taxon>Dermacoccaceae</taxon>
        <taxon>Luteipulveratus</taxon>
    </lineage>
</organism>
<protein>
    <submittedName>
        <fullName evidence="1">Uncharacterized protein</fullName>
    </submittedName>
</protein>
<keyword evidence="2" id="KW-1185">Reference proteome</keyword>
<evidence type="ECO:0000313" key="2">
    <source>
        <dbReference type="Proteomes" id="UP000037397"/>
    </source>
</evidence>
<evidence type="ECO:0000313" key="1">
    <source>
        <dbReference type="EMBL" id="KNX35908.1"/>
    </source>
</evidence>
<dbReference type="RefSeq" id="WP_050672178.1">
    <property type="nucleotide sequence ID" value="NZ_LAIR01000003.1"/>
</dbReference>
<dbReference type="AlphaFoldDB" id="A0A0L6CEH2"/>